<comment type="caution">
    <text evidence="2">The sequence shown here is derived from an EMBL/GenBank/DDBJ whole genome shotgun (WGS) entry which is preliminary data.</text>
</comment>
<evidence type="ECO:0000313" key="3">
    <source>
        <dbReference type="Proteomes" id="UP000288052"/>
    </source>
</evidence>
<dbReference type="Proteomes" id="UP000288052">
    <property type="component" value="Unassembled WGS sequence"/>
</dbReference>
<dbReference type="EMBL" id="QXGI01000003">
    <property type="protein sequence ID" value="RSX48923.1"/>
    <property type="molecule type" value="Genomic_DNA"/>
</dbReference>
<gene>
    <name evidence="2" type="ORF">D2E22_1061</name>
</gene>
<dbReference type="RefSeq" id="WP_126032064.1">
    <property type="nucleotide sequence ID" value="NZ_QXGI01000003.1"/>
</dbReference>
<evidence type="ECO:0000313" key="2">
    <source>
        <dbReference type="EMBL" id="RSX48923.1"/>
    </source>
</evidence>
<dbReference type="AlphaFoldDB" id="A0A430F7N0"/>
<keyword evidence="3" id="KW-1185">Reference proteome</keyword>
<reference evidence="2 3" key="1">
    <citation type="submission" date="2018-09" db="EMBL/GenBank/DDBJ databases">
        <title>Characterization of the phylogenetic diversity of five novel species belonging to the genus Bifidobacterium.</title>
        <authorList>
            <person name="Lugli G.A."/>
            <person name="Duranti S."/>
            <person name="Milani C."/>
        </authorList>
    </citation>
    <scope>NUCLEOTIDE SEQUENCE [LARGE SCALE GENOMIC DNA]</scope>
    <source>
        <strain evidence="2 3">2020B</strain>
    </source>
</reference>
<feature type="region of interest" description="Disordered" evidence="1">
    <location>
        <begin position="51"/>
        <end position="70"/>
    </location>
</feature>
<organism evidence="2 3">
    <name type="scientific">Bifidobacterium castoris</name>
    <dbReference type="NCBI Taxonomy" id="2306972"/>
    <lineage>
        <taxon>Bacteria</taxon>
        <taxon>Bacillati</taxon>
        <taxon>Actinomycetota</taxon>
        <taxon>Actinomycetes</taxon>
        <taxon>Bifidobacteriales</taxon>
        <taxon>Bifidobacteriaceae</taxon>
        <taxon>Bifidobacterium</taxon>
    </lineage>
</organism>
<protein>
    <submittedName>
        <fullName evidence="2">Uncharacterized protein</fullName>
    </submittedName>
</protein>
<accession>A0A430F7N0</accession>
<evidence type="ECO:0000256" key="1">
    <source>
        <dbReference type="SAM" id="MobiDB-lite"/>
    </source>
</evidence>
<sequence>MTDDNRFDKRQACLDAVKQLDVKGMNPAEALMVAWMDGWNRALDLCIQLEQQLDPPETQQRPTFSDGGHE</sequence>
<dbReference type="OrthoDB" id="9968201at2"/>
<name>A0A430F7N0_9BIFI</name>
<proteinExistence type="predicted"/>